<evidence type="ECO:0000256" key="5">
    <source>
        <dbReference type="ARBA" id="ARBA00022723"/>
    </source>
</evidence>
<evidence type="ECO:0000256" key="10">
    <source>
        <dbReference type="SAM" id="SignalP"/>
    </source>
</evidence>
<dbReference type="PANTHER" id="PTHR11417:SF2">
    <property type="entry name" value="SOMATOTROPIN"/>
    <property type="match status" value="1"/>
</dbReference>
<dbReference type="Ensembl" id="ENSBTAT00000097753.1">
    <property type="protein sequence ID" value="ENSBTAP00000077987.1"/>
    <property type="gene ID" value="ENSBTAG00000017220.7"/>
</dbReference>
<dbReference type="PANTHER" id="PTHR11417">
    <property type="entry name" value="SOMATOTROPIN,PROLACTIN"/>
    <property type="match status" value="1"/>
</dbReference>
<dbReference type="GeneTree" id="ENSGT00950000182818"/>
<evidence type="ECO:0000256" key="8">
    <source>
        <dbReference type="PIRSR" id="PIRSR601400-1"/>
    </source>
</evidence>
<sequence length="177" mass="20012">MAAGPRTSLLLAFALLCLPWTQVVGAFPAMSLSGLFANAVLRAQHLHQLAADTFKEFDLELLRISLLLIQSWLGPLQFLSRVFTNSLVFGTSDRVYEKLKDLEEGILALMREVEDGTPRAGQILKQTYDKFDTNMRSDDALLKNYGLLSCFRKDLHKTETYLRVMKCRRFGEASCAF</sequence>
<keyword evidence="4 9" id="KW-0372">Hormone</keyword>
<reference evidence="11" key="1">
    <citation type="submission" date="2018-03" db="EMBL/GenBank/DDBJ databases">
        <title>ARS-UCD1.2.</title>
        <authorList>
            <person name="Rosen B.D."/>
            <person name="Bickhart D.M."/>
            <person name="Koren S."/>
            <person name="Schnabel R.D."/>
            <person name="Hall R."/>
            <person name="Zimin A."/>
            <person name="Dreischer C."/>
            <person name="Schultheiss S."/>
            <person name="Schroeder S.G."/>
            <person name="Elsik C.G."/>
            <person name="Couldrey C."/>
            <person name="Liu G.E."/>
            <person name="Van Tassell C.P."/>
            <person name="Phillippy A.M."/>
            <person name="Smith T.P.L."/>
            <person name="Medrano J.F."/>
        </authorList>
    </citation>
    <scope>NUCLEOTIDE SEQUENCE [LARGE SCALE GENOMIC DNA]</scope>
    <source>
        <strain evidence="11">Hereford</strain>
    </source>
</reference>
<reference evidence="11" key="2">
    <citation type="submission" date="2025-08" db="UniProtKB">
        <authorList>
            <consortium name="Ensembl"/>
        </authorList>
    </citation>
    <scope>IDENTIFICATION</scope>
    <source>
        <strain evidence="11">Hereford</strain>
    </source>
</reference>
<reference evidence="11" key="3">
    <citation type="submission" date="2025-09" db="UniProtKB">
        <authorList>
            <consortium name="Ensembl"/>
        </authorList>
    </citation>
    <scope>IDENTIFICATION</scope>
    <source>
        <strain evidence="11">Hereford</strain>
    </source>
</reference>
<evidence type="ECO:0000256" key="6">
    <source>
        <dbReference type="ARBA" id="ARBA00022833"/>
    </source>
</evidence>
<protein>
    <submittedName>
        <fullName evidence="11">Growth hormone 1</fullName>
    </submittedName>
</protein>
<dbReference type="GO" id="GO:0005179">
    <property type="term" value="F:hormone activity"/>
    <property type="evidence" value="ECO:0007669"/>
    <property type="project" value="UniProtKB-KW"/>
</dbReference>
<dbReference type="GO" id="GO:0009891">
    <property type="term" value="P:positive regulation of biosynthetic process"/>
    <property type="evidence" value="ECO:0007669"/>
    <property type="project" value="UniProtKB-ARBA"/>
</dbReference>
<evidence type="ECO:0000313" key="12">
    <source>
        <dbReference type="Proteomes" id="UP000009136"/>
    </source>
</evidence>
<feature type="chain" id="PRO_5042208662" evidence="10">
    <location>
        <begin position="26"/>
        <end position="177"/>
    </location>
</feature>
<evidence type="ECO:0000256" key="4">
    <source>
        <dbReference type="ARBA" id="ARBA00022702"/>
    </source>
</evidence>
<dbReference type="PRINTS" id="PR00836">
    <property type="entry name" value="SOMATOTROPIN"/>
</dbReference>
<evidence type="ECO:0000256" key="2">
    <source>
        <dbReference type="ARBA" id="ARBA00008474"/>
    </source>
</evidence>
<dbReference type="InterPro" id="IPR009079">
    <property type="entry name" value="4_helix_cytokine-like_core"/>
</dbReference>
<dbReference type="Proteomes" id="UP000009136">
    <property type="component" value="Chromosome 19"/>
</dbReference>
<keyword evidence="5 8" id="KW-0479">Metal-binding</keyword>
<accession>A0AAA9RWY4</accession>
<keyword evidence="6 8" id="KW-0862">Zinc</keyword>
<evidence type="ECO:0000313" key="11">
    <source>
        <dbReference type="Ensembl" id="ENSBTAP00000077987.1"/>
    </source>
</evidence>
<keyword evidence="12" id="KW-1185">Reference proteome</keyword>
<comment type="similarity">
    <text evidence="2 9">Belongs to the somatotropin/prolactin family.</text>
</comment>
<name>A0AAA9RWY4_BOVIN</name>
<evidence type="ECO:0000256" key="7">
    <source>
        <dbReference type="ARBA" id="ARBA00049615"/>
    </source>
</evidence>
<organism evidence="11 12">
    <name type="scientific">Bos taurus</name>
    <name type="common">Bovine</name>
    <dbReference type="NCBI Taxonomy" id="9913"/>
    <lineage>
        <taxon>Eukaryota</taxon>
        <taxon>Metazoa</taxon>
        <taxon>Chordata</taxon>
        <taxon>Craniata</taxon>
        <taxon>Vertebrata</taxon>
        <taxon>Euteleostomi</taxon>
        <taxon>Mammalia</taxon>
        <taxon>Eutheria</taxon>
        <taxon>Laurasiatheria</taxon>
        <taxon>Artiodactyla</taxon>
        <taxon>Ruminantia</taxon>
        <taxon>Pecora</taxon>
        <taxon>Bovidae</taxon>
        <taxon>Bovinae</taxon>
        <taxon>Bos</taxon>
    </lineage>
</organism>
<proteinExistence type="inferred from homology"/>
<evidence type="ECO:0000256" key="9">
    <source>
        <dbReference type="RuleBase" id="RU003618"/>
    </source>
</evidence>
<dbReference type="PROSITE" id="PS00338">
    <property type="entry name" value="SOMATOTROPIN_2"/>
    <property type="match status" value="1"/>
</dbReference>
<feature type="signal peptide" evidence="10">
    <location>
        <begin position="1"/>
        <end position="25"/>
    </location>
</feature>
<dbReference type="AlphaFoldDB" id="A0AAA9RWY4"/>
<dbReference type="GO" id="GO:0005131">
    <property type="term" value="F:growth hormone receptor binding"/>
    <property type="evidence" value="ECO:0007669"/>
    <property type="project" value="InterPro"/>
</dbReference>
<dbReference type="InterPro" id="IPR018116">
    <property type="entry name" value="Somatotropin_CS"/>
</dbReference>
<keyword evidence="10" id="KW-0732">Signal</keyword>
<keyword evidence="3" id="KW-0964">Secreted</keyword>
<dbReference type="InterPro" id="IPR034975">
    <property type="entry name" value="Somatotropin"/>
</dbReference>
<gene>
    <name evidence="11" type="primary">GH1</name>
</gene>
<dbReference type="InterPro" id="IPR001400">
    <property type="entry name" value="Somatotropin/Prolactin"/>
</dbReference>
<feature type="binding site" evidence="8">
    <location>
        <position position="159"/>
    </location>
    <ligand>
        <name>Zn(2+)</name>
        <dbReference type="ChEBI" id="CHEBI:29105"/>
    </ligand>
</feature>
<dbReference type="GO" id="GO:0046872">
    <property type="term" value="F:metal ion binding"/>
    <property type="evidence" value="ECO:0007669"/>
    <property type="project" value="UniProtKB-KW"/>
</dbReference>
<comment type="function">
    <text evidence="7">Plays an important role in growth control. Its major role in stimulating body growth is to stimulate the liver and other tissues to secrete IGF1. It stimulates both the differentiation and proliferation of myoblasts. It also stimulates amino acid uptake and protein synthesis in muscle and other tissues.</text>
</comment>
<dbReference type="GO" id="GO:0005615">
    <property type="term" value="C:extracellular space"/>
    <property type="evidence" value="ECO:0007669"/>
    <property type="project" value="InterPro"/>
</dbReference>
<dbReference type="Pfam" id="PF00103">
    <property type="entry name" value="Hormone_1"/>
    <property type="match status" value="2"/>
</dbReference>
<dbReference type="SUPFAM" id="SSF47266">
    <property type="entry name" value="4-helical cytokines"/>
    <property type="match status" value="1"/>
</dbReference>
<evidence type="ECO:0000256" key="1">
    <source>
        <dbReference type="ARBA" id="ARBA00004613"/>
    </source>
</evidence>
<dbReference type="CDD" id="cd10285">
    <property type="entry name" value="somatotropin_like"/>
    <property type="match status" value="1"/>
</dbReference>
<comment type="subcellular location">
    <subcellularLocation>
        <location evidence="1 9">Secreted</location>
    </subcellularLocation>
</comment>
<dbReference type="Gene3D" id="1.20.1250.10">
    <property type="match status" value="2"/>
</dbReference>
<evidence type="ECO:0000256" key="3">
    <source>
        <dbReference type="ARBA" id="ARBA00022525"/>
    </source>
</evidence>